<accession>A0ABN8DVV9</accession>
<protein>
    <recommendedName>
        <fullName evidence="7 12">Phosphate acetyltransferase</fullName>
        <ecNumber evidence="6 12">2.3.1.8</ecNumber>
    </recommendedName>
    <alternativeName>
        <fullName evidence="11 12">Phosphotransacetylase</fullName>
    </alternativeName>
</protein>
<organism evidence="15 16">
    <name type="scientific">Vibrio stylophorae</name>
    <dbReference type="NCBI Taxonomy" id="659351"/>
    <lineage>
        <taxon>Bacteria</taxon>
        <taxon>Pseudomonadati</taxon>
        <taxon>Pseudomonadota</taxon>
        <taxon>Gammaproteobacteria</taxon>
        <taxon>Vibrionales</taxon>
        <taxon>Vibrionaceae</taxon>
        <taxon>Vibrio</taxon>
    </lineage>
</organism>
<evidence type="ECO:0000313" key="15">
    <source>
        <dbReference type="EMBL" id="CAH0533998.1"/>
    </source>
</evidence>
<dbReference type="RefSeq" id="WP_237466408.1">
    <property type="nucleotide sequence ID" value="NZ_CAKLDI010000001.1"/>
</dbReference>
<dbReference type="Pfam" id="PF13500">
    <property type="entry name" value="AAA_26"/>
    <property type="match status" value="1"/>
</dbReference>
<feature type="domain" description="DRTGG" evidence="14">
    <location>
        <begin position="233"/>
        <end position="344"/>
    </location>
</feature>
<dbReference type="Pfam" id="PF01515">
    <property type="entry name" value="PTA_PTB"/>
    <property type="match status" value="1"/>
</dbReference>
<evidence type="ECO:0000259" key="13">
    <source>
        <dbReference type="Pfam" id="PF01515"/>
    </source>
</evidence>
<comment type="catalytic activity">
    <reaction evidence="12">
        <text>acetyl-CoA + phosphate = acetyl phosphate + CoA</text>
        <dbReference type="Rhea" id="RHEA:19521"/>
        <dbReference type="ChEBI" id="CHEBI:22191"/>
        <dbReference type="ChEBI" id="CHEBI:43474"/>
        <dbReference type="ChEBI" id="CHEBI:57287"/>
        <dbReference type="ChEBI" id="CHEBI:57288"/>
        <dbReference type="EC" id="2.3.1.8"/>
    </reaction>
</comment>
<dbReference type="EMBL" id="CAKLDI010000001">
    <property type="protein sequence ID" value="CAH0533998.1"/>
    <property type="molecule type" value="Genomic_DNA"/>
</dbReference>
<evidence type="ECO:0000256" key="5">
    <source>
        <dbReference type="ARBA" id="ARBA00011643"/>
    </source>
</evidence>
<dbReference type="CDD" id="cd03109">
    <property type="entry name" value="DTBS"/>
    <property type="match status" value="1"/>
</dbReference>
<comment type="caution">
    <text evidence="15">The sequence shown here is derived from an EMBL/GenBank/DDBJ whole genome shotgun (WGS) entry which is preliminary data.</text>
</comment>
<dbReference type="Pfam" id="PF07085">
    <property type="entry name" value="DRTGG"/>
    <property type="match status" value="1"/>
</dbReference>
<dbReference type="SUPFAM" id="SSF52540">
    <property type="entry name" value="P-loop containing nucleoside triphosphate hydrolases"/>
    <property type="match status" value="1"/>
</dbReference>
<dbReference type="NCBIfam" id="NF007233">
    <property type="entry name" value="PRK09653.1"/>
    <property type="match status" value="1"/>
</dbReference>
<evidence type="ECO:0000256" key="10">
    <source>
        <dbReference type="ARBA" id="ARBA00023315"/>
    </source>
</evidence>
<name>A0ABN8DVV9_9VIBR</name>
<comment type="pathway">
    <text evidence="2 12">Metabolic intermediate biosynthesis; acetyl-CoA biosynthesis; acetyl-CoA from acetate: step 2/2.</text>
</comment>
<comment type="domain">
    <text evidence="12">The N-terminal region seems to be important for proper quaternary structure. The C-terminal region contains the substrate-binding site.</text>
</comment>
<dbReference type="EC" id="2.3.1.8" evidence="6 12"/>
<keyword evidence="9 12" id="KW-0808">Transferase</keyword>
<keyword evidence="16" id="KW-1185">Reference proteome</keyword>
<dbReference type="PIRSF" id="PIRSF006107">
    <property type="entry name" value="PhpActrans_proteobac"/>
    <property type="match status" value="1"/>
</dbReference>
<dbReference type="NCBIfam" id="NF004167">
    <property type="entry name" value="PRK05632.1"/>
    <property type="match status" value="1"/>
</dbReference>
<evidence type="ECO:0000256" key="1">
    <source>
        <dbReference type="ARBA" id="ARBA00004496"/>
    </source>
</evidence>
<dbReference type="InterPro" id="IPR028979">
    <property type="entry name" value="Ser_kin/Pase_Hpr-like_N_sf"/>
</dbReference>
<evidence type="ECO:0000256" key="3">
    <source>
        <dbReference type="ARBA" id="ARBA00008756"/>
    </source>
</evidence>
<comment type="similarity">
    <text evidence="3 12">In the C-terminal section; belongs to the phosphate acetyltransferase and butyryltransferase family.</text>
</comment>
<dbReference type="InterPro" id="IPR010766">
    <property type="entry name" value="DRTGG"/>
</dbReference>
<dbReference type="NCBIfam" id="TIGR00651">
    <property type="entry name" value="pta"/>
    <property type="match status" value="1"/>
</dbReference>
<dbReference type="InterPro" id="IPR050500">
    <property type="entry name" value="Phos_Acetyltrans/Butyryltrans"/>
</dbReference>
<comment type="subcellular location">
    <subcellularLocation>
        <location evidence="1 12">Cytoplasm</location>
    </subcellularLocation>
</comment>
<evidence type="ECO:0000313" key="16">
    <source>
        <dbReference type="Proteomes" id="UP000838672"/>
    </source>
</evidence>
<evidence type="ECO:0000256" key="11">
    <source>
        <dbReference type="ARBA" id="ARBA00031108"/>
    </source>
</evidence>
<dbReference type="Gene3D" id="3.40.50.10950">
    <property type="match status" value="1"/>
</dbReference>
<dbReference type="Gene3D" id="3.40.1390.20">
    <property type="entry name" value="HprK N-terminal domain-like"/>
    <property type="match status" value="1"/>
</dbReference>
<comment type="subunit">
    <text evidence="5">Homohexamer.</text>
</comment>
<keyword evidence="8 12" id="KW-0963">Cytoplasm</keyword>
<keyword evidence="10 12" id="KW-0012">Acyltransferase</keyword>
<evidence type="ECO:0000256" key="2">
    <source>
        <dbReference type="ARBA" id="ARBA00004989"/>
    </source>
</evidence>
<evidence type="ECO:0000256" key="9">
    <source>
        <dbReference type="ARBA" id="ARBA00022679"/>
    </source>
</evidence>
<dbReference type="InterPro" id="IPR002505">
    <property type="entry name" value="PTA_PTB"/>
</dbReference>
<comment type="similarity">
    <text evidence="4 12">In the N-terminal section; belongs to the CobB/CobQ family.</text>
</comment>
<dbReference type="InterPro" id="IPR027417">
    <property type="entry name" value="P-loop_NTPase"/>
</dbReference>
<evidence type="ECO:0000256" key="7">
    <source>
        <dbReference type="ARBA" id="ARBA00021528"/>
    </source>
</evidence>
<evidence type="ECO:0000256" key="4">
    <source>
        <dbReference type="ARBA" id="ARBA00009786"/>
    </source>
</evidence>
<comment type="function">
    <text evidence="12">Involved in acetate metabolism.</text>
</comment>
<feature type="domain" description="Phosphate acetyl/butaryl transferase" evidence="13">
    <location>
        <begin position="391"/>
        <end position="706"/>
    </location>
</feature>
<dbReference type="Gene3D" id="3.40.50.300">
    <property type="entry name" value="P-loop containing nucleotide triphosphate hydrolases"/>
    <property type="match status" value="1"/>
</dbReference>
<dbReference type="InterPro" id="IPR042113">
    <property type="entry name" value="P_AcTrfase_dom1"/>
</dbReference>
<dbReference type="Proteomes" id="UP000838672">
    <property type="component" value="Unassembled WGS sequence"/>
</dbReference>
<dbReference type="Gene3D" id="3.40.50.10750">
    <property type="entry name" value="Isocitrate/Isopropylmalate dehydrogenase-like"/>
    <property type="match status" value="1"/>
</dbReference>
<sequence>MSRTIMLVPIGAGVGLTSVSLGVLRAMERKGVRVSFFKPIAQSRQGGTQPDLTSSIVRASSNLTVAESFPMAEARELIRNDQVDVLLENIVARFKESTKDSEVALIEGLVPTRKHTFANEINFEIAKTLDAEIVFVAVPGTDSPAMLQERIELACSNFGGLKNKQISGVIVNKLNAPVDDAGQTRPDLSEIFDDADMAKVANAEMPQLLSNSPVRILGCVPWSIDLIATRAADLASHLHAEIVNKGELETRRIKSITFCARSIPNMVEHFRPDSLLVTSADRPDVIVAACLAAMNGVKIGAILLTGGYEIPQQILDLCKDAFATGLPVFSAPGNTWQTSLALQSFNLEVPADDKERIEFVYDHVASHIDAQWVESMLEGAVRSARLSPPAFRYQLTEFARRANKRIVLPEGDEPRTVKAAAICAERGIAECVLLGNPEEIKRVAAQQGVELGAGVTIIDADSVRENYVARLVELRGAKGMTEVVAREKLQDSVFLGTMMLENDEVDGLVSGAVHTTANTIVPPFQIIKTAPSASIVSSVFFMLLPDQVLVYGDCAINPDPDAGQLAEIAIQSADSAAAFGIEPRVAMISYSTGESGKGADVDKVREATRIAQEKRPDLIIDGPLQYDAAIMENVAASKAPNSPVAGKATVFVFPDLNTGNTTYKAVQRSADLVSIGPMLQGMRKPVNDLSRGALVDDIVYTIALTAIQADQQNA</sequence>
<dbReference type="InterPro" id="IPR004614">
    <property type="entry name" value="P_AcTrfase"/>
</dbReference>
<dbReference type="InterPro" id="IPR016475">
    <property type="entry name" value="P-Actrans_bac"/>
</dbReference>
<dbReference type="SUPFAM" id="SSF53659">
    <property type="entry name" value="Isocitrate/Isopropylmalate dehydrogenase-like"/>
    <property type="match status" value="1"/>
</dbReference>
<dbReference type="GO" id="GO:0008959">
    <property type="term" value="F:phosphate acetyltransferase activity"/>
    <property type="evidence" value="ECO:0007669"/>
    <property type="project" value="UniProtKB-EC"/>
</dbReference>
<evidence type="ECO:0000256" key="6">
    <source>
        <dbReference type="ARBA" id="ARBA00012707"/>
    </source>
</evidence>
<dbReference type="PANTHER" id="PTHR43356">
    <property type="entry name" value="PHOSPHATE ACETYLTRANSFERASE"/>
    <property type="match status" value="1"/>
</dbReference>
<evidence type="ECO:0000259" key="14">
    <source>
        <dbReference type="Pfam" id="PF07085"/>
    </source>
</evidence>
<proteinExistence type="inferred from homology"/>
<dbReference type="PANTHER" id="PTHR43356:SF3">
    <property type="entry name" value="PHOSPHATE ACETYLTRANSFERASE"/>
    <property type="match status" value="1"/>
</dbReference>
<dbReference type="SUPFAM" id="SSF75138">
    <property type="entry name" value="HprK N-terminal domain-like"/>
    <property type="match status" value="1"/>
</dbReference>
<reference evidence="15" key="1">
    <citation type="submission" date="2021-11" db="EMBL/GenBank/DDBJ databases">
        <authorList>
            <person name="Rodrigo-Torres L."/>
            <person name="Arahal R. D."/>
            <person name="Lucena T."/>
        </authorList>
    </citation>
    <scope>NUCLEOTIDE SEQUENCE</scope>
    <source>
        <strain evidence="15">CECT 7929</strain>
    </source>
</reference>
<evidence type="ECO:0000256" key="8">
    <source>
        <dbReference type="ARBA" id="ARBA00022490"/>
    </source>
</evidence>
<gene>
    <name evidence="15" type="primary">pta</name>
    <name evidence="15" type="ORF">VST7929_01880</name>
</gene>
<evidence type="ECO:0000256" key="12">
    <source>
        <dbReference type="PIRNR" id="PIRNR006107"/>
    </source>
</evidence>
<dbReference type="InterPro" id="IPR042112">
    <property type="entry name" value="P_AcTrfase_dom2"/>
</dbReference>